<dbReference type="AlphaFoldDB" id="A0A7W9EHF7"/>
<dbReference type="EC" id="1.14.13.127" evidence="5"/>
<dbReference type="Gene3D" id="3.50.50.60">
    <property type="entry name" value="FAD/NAD(P)-binding domain"/>
    <property type="match status" value="1"/>
</dbReference>
<evidence type="ECO:0000256" key="3">
    <source>
        <dbReference type="ARBA" id="ARBA00022827"/>
    </source>
</evidence>
<dbReference type="InterPro" id="IPR050641">
    <property type="entry name" value="RIFMO-like"/>
</dbReference>
<dbReference type="Proteomes" id="UP000549617">
    <property type="component" value="Unassembled WGS sequence"/>
</dbReference>
<protein>
    <submittedName>
        <fullName evidence="5">3-(3-hydroxy-phenyl)propionate hydroxylase</fullName>
        <ecNumber evidence="5">1.14.13.127</ecNumber>
    </submittedName>
</protein>
<evidence type="ECO:0000259" key="4">
    <source>
        <dbReference type="Pfam" id="PF01494"/>
    </source>
</evidence>
<feature type="domain" description="FAD-binding" evidence="4">
    <location>
        <begin position="6"/>
        <end position="347"/>
    </location>
</feature>
<sequence>MQAEHCQVLIAGGGPTGMVLAYALALQGVEVRVLESTPRSLEDMRASTIHPPTLDMLKTLGLLDELQEIGLKAPVYQYHNRQTGASYSFDLHDIADLTEHPYRLQCEQFKLVRVIVERLKAMPNAHVEFGTMALHFEQDADGVTVNAETPMAIKTYRTDYLIGADGANSTVRKWLGTEFDGFTYPEFFLTLSTDYPIEAHLPWVAGVNYVADPPKWCVLLRVPELWRILVPVSGDESDEAVTSDARKDEVFRQLLGPDAPTITTKHRTVYRVHQRVAKTFRDKRVLLMGDAAHLNNPLGGFGMNSGIHDAWNLKDKLLPILLEGANPDPLLDRYERQRRKVTYDFVQAQTIANKKALEEGLASSSREAHFTKLSNDRDARRAYLLEQSMYASLKREAEIP</sequence>
<accession>A0A7W9EHF7</accession>
<dbReference type="EMBL" id="JACIJC010000008">
    <property type="protein sequence ID" value="MBB5687726.1"/>
    <property type="molecule type" value="Genomic_DNA"/>
</dbReference>
<organism evidence="5 6">
    <name type="scientific">Sphingobium boeckii</name>
    <dbReference type="NCBI Taxonomy" id="1082345"/>
    <lineage>
        <taxon>Bacteria</taxon>
        <taxon>Pseudomonadati</taxon>
        <taxon>Pseudomonadota</taxon>
        <taxon>Alphaproteobacteria</taxon>
        <taxon>Sphingomonadales</taxon>
        <taxon>Sphingomonadaceae</taxon>
        <taxon>Sphingobium</taxon>
    </lineage>
</organism>
<gene>
    <name evidence="5" type="ORF">FHS49_003772</name>
</gene>
<evidence type="ECO:0000256" key="2">
    <source>
        <dbReference type="ARBA" id="ARBA00022630"/>
    </source>
</evidence>
<proteinExistence type="predicted"/>
<evidence type="ECO:0000313" key="6">
    <source>
        <dbReference type="Proteomes" id="UP000549617"/>
    </source>
</evidence>
<evidence type="ECO:0000313" key="5">
    <source>
        <dbReference type="EMBL" id="MBB5687726.1"/>
    </source>
</evidence>
<comment type="caution">
    <text evidence="5">The sequence shown here is derived from an EMBL/GenBank/DDBJ whole genome shotgun (WGS) entry which is preliminary data.</text>
</comment>
<dbReference type="Pfam" id="PF01494">
    <property type="entry name" value="FAD_binding_3"/>
    <property type="match status" value="1"/>
</dbReference>
<dbReference type="PRINTS" id="PR00420">
    <property type="entry name" value="RNGMNOXGNASE"/>
</dbReference>
<keyword evidence="6" id="KW-1185">Reference proteome</keyword>
<evidence type="ECO:0000256" key="1">
    <source>
        <dbReference type="ARBA" id="ARBA00001974"/>
    </source>
</evidence>
<dbReference type="RefSeq" id="WP_184021906.1">
    <property type="nucleotide sequence ID" value="NZ_JACIJC010000008.1"/>
</dbReference>
<dbReference type="GO" id="GO:0008688">
    <property type="term" value="F:3-(3-hydroxyphenyl)propionate hydroxylase activity"/>
    <property type="evidence" value="ECO:0007669"/>
    <property type="project" value="UniProtKB-EC"/>
</dbReference>
<dbReference type="InterPro" id="IPR002938">
    <property type="entry name" value="FAD-bd"/>
</dbReference>
<keyword evidence="5" id="KW-0560">Oxidoreductase</keyword>
<comment type="cofactor">
    <cofactor evidence="1">
        <name>FAD</name>
        <dbReference type="ChEBI" id="CHEBI:57692"/>
    </cofactor>
</comment>
<dbReference type="SUPFAM" id="SSF51905">
    <property type="entry name" value="FAD/NAD(P)-binding domain"/>
    <property type="match status" value="1"/>
</dbReference>
<dbReference type="Gene3D" id="3.30.70.2450">
    <property type="match status" value="1"/>
</dbReference>
<keyword evidence="2" id="KW-0285">Flavoprotein</keyword>
<dbReference type="GO" id="GO:0071949">
    <property type="term" value="F:FAD binding"/>
    <property type="evidence" value="ECO:0007669"/>
    <property type="project" value="InterPro"/>
</dbReference>
<dbReference type="PANTHER" id="PTHR43004">
    <property type="entry name" value="TRK SYSTEM POTASSIUM UPTAKE PROTEIN"/>
    <property type="match status" value="1"/>
</dbReference>
<dbReference type="PANTHER" id="PTHR43004:SF19">
    <property type="entry name" value="BINDING MONOOXYGENASE, PUTATIVE (JCVI)-RELATED"/>
    <property type="match status" value="1"/>
</dbReference>
<dbReference type="InterPro" id="IPR036188">
    <property type="entry name" value="FAD/NAD-bd_sf"/>
</dbReference>
<name>A0A7W9EHF7_9SPHN</name>
<reference evidence="5 6" key="1">
    <citation type="submission" date="2020-08" db="EMBL/GenBank/DDBJ databases">
        <title>Genomic Encyclopedia of Type Strains, Phase IV (KMG-IV): sequencing the most valuable type-strain genomes for metagenomic binning, comparative biology and taxonomic classification.</title>
        <authorList>
            <person name="Goeker M."/>
        </authorList>
    </citation>
    <scope>NUCLEOTIDE SEQUENCE [LARGE SCALE GENOMIC DNA]</scope>
    <source>
        <strain evidence="5 6">DSM 25079</strain>
    </source>
</reference>
<keyword evidence="3" id="KW-0274">FAD</keyword>